<dbReference type="InterPro" id="IPR025943">
    <property type="entry name" value="Sigma_54_int_dom_ATP-bd_2"/>
</dbReference>
<keyword evidence="5" id="KW-0597">Phosphoprotein</keyword>
<accession>A0A1L8CPL3</accession>
<dbReference type="PANTHER" id="PTHR32071:SF57">
    <property type="entry name" value="C4-DICARBOXYLATE TRANSPORT TRANSCRIPTIONAL REGULATORY PROTEIN DCTD"/>
    <property type="match status" value="1"/>
</dbReference>
<dbReference type="Pfam" id="PF00072">
    <property type="entry name" value="Response_reg"/>
    <property type="match status" value="1"/>
</dbReference>
<feature type="domain" description="Response regulatory" evidence="7">
    <location>
        <begin position="3"/>
        <end position="118"/>
    </location>
</feature>
<dbReference type="RefSeq" id="WP_072660163.1">
    <property type="nucleotide sequence ID" value="NZ_BDFD01000016.1"/>
</dbReference>
<evidence type="ECO:0000259" key="6">
    <source>
        <dbReference type="PROSITE" id="PS50045"/>
    </source>
</evidence>
<evidence type="ECO:0000256" key="5">
    <source>
        <dbReference type="PROSITE-ProRule" id="PRU00169"/>
    </source>
</evidence>
<dbReference type="SUPFAM" id="SSF46689">
    <property type="entry name" value="Homeodomain-like"/>
    <property type="match status" value="1"/>
</dbReference>
<keyword evidence="2" id="KW-0067">ATP-binding</keyword>
<dbReference type="SUPFAM" id="SSF52540">
    <property type="entry name" value="P-loop containing nucleoside triphosphate hydrolases"/>
    <property type="match status" value="1"/>
</dbReference>
<keyword evidence="9" id="KW-1185">Reference proteome</keyword>
<dbReference type="OrthoDB" id="5287973at2"/>
<comment type="caution">
    <text evidence="8">The sequence shown here is derived from an EMBL/GenBank/DDBJ whole genome shotgun (WGS) entry which is preliminary data.</text>
</comment>
<dbReference type="Pfam" id="PF00158">
    <property type="entry name" value="Sigma54_activat"/>
    <property type="match status" value="1"/>
</dbReference>
<evidence type="ECO:0000256" key="4">
    <source>
        <dbReference type="ARBA" id="ARBA00023163"/>
    </source>
</evidence>
<dbReference type="InterPro" id="IPR001789">
    <property type="entry name" value="Sig_transdc_resp-reg_receiver"/>
</dbReference>
<dbReference type="InterPro" id="IPR009057">
    <property type="entry name" value="Homeodomain-like_sf"/>
</dbReference>
<dbReference type="InterPro" id="IPR027417">
    <property type="entry name" value="P-loop_NTPase"/>
</dbReference>
<reference evidence="8 9" key="1">
    <citation type="journal article" date="2017" name="Arch. Microbiol.">
        <title>Mariprofundus micogutta sp. nov., a novel iron-oxidizing zetaproteobacterium isolated from a deep-sea hydrothermal field at the Bayonnaise knoll of the Izu-Ogasawara arc, and a description of Mariprofundales ord. nov. and Zetaproteobacteria classis nov.</title>
        <authorList>
            <person name="Makita H."/>
            <person name="Tanaka E."/>
            <person name="Mitsunobu S."/>
            <person name="Miyazaki M."/>
            <person name="Nunoura T."/>
            <person name="Uematsu K."/>
            <person name="Takaki Y."/>
            <person name="Nishi S."/>
            <person name="Shimamura S."/>
            <person name="Takai K."/>
        </authorList>
    </citation>
    <scope>NUCLEOTIDE SEQUENCE [LARGE SCALE GENOMIC DNA]</scope>
    <source>
        <strain evidence="8 9">ET2</strain>
    </source>
</reference>
<dbReference type="InterPro" id="IPR003593">
    <property type="entry name" value="AAA+_ATPase"/>
</dbReference>
<dbReference type="InterPro" id="IPR002197">
    <property type="entry name" value="HTH_Fis"/>
</dbReference>
<name>A0A1L8CPL3_9PROT</name>
<evidence type="ECO:0000313" key="9">
    <source>
        <dbReference type="Proteomes" id="UP000231632"/>
    </source>
</evidence>
<dbReference type="GO" id="GO:0043565">
    <property type="term" value="F:sequence-specific DNA binding"/>
    <property type="evidence" value="ECO:0007669"/>
    <property type="project" value="InterPro"/>
</dbReference>
<dbReference type="PANTHER" id="PTHR32071">
    <property type="entry name" value="TRANSCRIPTIONAL REGULATORY PROTEIN"/>
    <property type="match status" value="1"/>
</dbReference>
<dbReference type="FunFam" id="3.40.50.300:FF:000006">
    <property type="entry name" value="DNA-binding transcriptional regulator NtrC"/>
    <property type="match status" value="1"/>
</dbReference>
<dbReference type="Gene3D" id="1.10.8.60">
    <property type="match status" value="1"/>
</dbReference>
<sequence length="455" mass="50721">MAEILLVEDEANARKILSLGLELQGHQVVACASPEDAEQRMKEKSFDVVLTDLRMQGRDAGLEVIKTSQQLQPQARVLLLTAYASAETAVTAMKEGAFDYLTKPVSGEELAAAVERALFNAASSSEHKAEVMPERSEDKEMLIGESELMQRVRQRLGRAAKSDFTVLITGESGTGKELAARFVHAYSARSKAMFVPVHCAAIPEGLFESELFGHRKGSFTGADFDRVGLIESADGGTLFLDEVGEMPLSVQVKLLRVLQERRIRRVGDDRERDVNVRIIAATNRDLDTEVSQGHFREDLFFRLNVVPVHLPPLRQRREDIPQLAQAIVRQWSEGRARISEACMKRLCELPFMGNVRELENILQRMLALSETGDLDLQLLSELYSTAHSEPQLSLSSLQQDEHGLDEWMEGIEKQVIDEALAKTGGNITRAAEELGISFRSLRYRLKKLGFSGDDT</sequence>
<evidence type="ECO:0000256" key="2">
    <source>
        <dbReference type="ARBA" id="ARBA00022840"/>
    </source>
</evidence>
<dbReference type="SMART" id="SM00382">
    <property type="entry name" value="AAA"/>
    <property type="match status" value="1"/>
</dbReference>
<feature type="domain" description="Sigma-54 factor interaction" evidence="6">
    <location>
        <begin position="142"/>
        <end position="367"/>
    </location>
</feature>
<dbReference type="GO" id="GO:0005524">
    <property type="term" value="F:ATP binding"/>
    <property type="evidence" value="ECO:0007669"/>
    <property type="project" value="UniProtKB-KW"/>
</dbReference>
<dbReference type="EMBL" id="BDFD01000016">
    <property type="protein sequence ID" value="GAV20865.1"/>
    <property type="molecule type" value="Genomic_DNA"/>
</dbReference>
<dbReference type="PROSITE" id="PS00676">
    <property type="entry name" value="SIGMA54_INTERACT_2"/>
    <property type="match status" value="1"/>
</dbReference>
<dbReference type="GO" id="GO:0000160">
    <property type="term" value="P:phosphorelay signal transduction system"/>
    <property type="evidence" value="ECO:0007669"/>
    <property type="project" value="InterPro"/>
</dbReference>
<dbReference type="InterPro" id="IPR002078">
    <property type="entry name" value="Sigma_54_int"/>
</dbReference>
<evidence type="ECO:0000259" key="7">
    <source>
        <dbReference type="PROSITE" id="PS50110"/>
    </source>
</evidence>
<dbReference type="Pfam" id="PF25601">
    <property type="entry name" value="AAA_lid_14"/>
    <property type="match status" value="1"/>
</dbReference>
<evidence type="ECO:0000256" key="3">
    <source>
        <dbReference type="ARBA" id="ARBA00023015"/>
    </source>
</evidence>
<gene>
    <name evidence="8" type="ORF">MMIC_P1840</name>
</gene>
<dbReference type="GO" id="GO:0006355">
    <property type="term" value="P:regulation of DNA-templated transcription"/>
    <property type="evidence" value="ECO:0007669"/>
    <property type="project" value="InterPro"/>
</dbReference>
<evidence type="ECO:0000256" key="1">
    <source>
        <dbReference type="ARBA" id="ARBA00022741"/>
    </source>
</evidence>
<dbReference type="Gene3D" id="3.40.50.300">
    <property type="entry name" value="P-loop containing nucleotide triphosphate hydrolases"/>
    <property type="match status" value="1"/>
</dbReference>
<dbReference type="InterPro" id="IPR011006">
    <property type="entry name" value="CheY-like_superfamily"/>
</dbReference>
<dbReference type="InterPro" id="IPR058031">
    <property type="entry name" value="AAA_lid_NorR"/>
</dbReference>
<dbReference type="Gene3D" id="1.10.10.60">
    <property type="entry name" value="Homeodomain-like"/>
    <property type="match status" value="1"/>
</dbReference>
<dbReference type="AlphaFoldDB" id="A0A1L8CPL3"/>
<proteinExistence type="predicted"/>
<protein>
    <submittedName>
        <fullName evidence="8">Two-component system, NtrC family, response regulator PilR</fullName>
    </submittedName>
</protein>
<feature type="modified residue" description="4-aspartylphosphate" evidence="5">
    <location>
        <position position="52"/>
    </location>
</feature>
<dbReference type="CDD" id="cd00009">
    <property type="entry name" value="AAA"/>
    <property type="match status" value="1"/>
</dbReference>
<evidence type="ECO:0000313" key="8">
    <source>
        <dbReference type="EMBL" id="GAV20865.1"/>
    </source>
</evidence>
<dbReference type="Proteomes" id="UP000231632">
    <property type="component" value="Unassembled WGS sequence"/>
</dbReference>
<keyword evidence="4" id="KW-0804">Transcription</keyword>
<dbReference type="STRING" id="1921010.MMIC_P1840"/>
<dbReference type="PROSITE" id="PS50110">
    <property type="entry name" value="RESPONSE_REGULATORY"/>
    <property type="match status" value="1"/>
</dbReference>
<dbReference type="Gene3D" id="3.40.50.2300">
    <property type="match status" value="1"/>
</dbReference>
<dbReference type="SUPFAM" id="SSF52172">
    <property type="entry name" value="CheY-like"/>
    <property type="match status" value="1"/>
</dbReference>
<keyword evidence="1" id="KW-0547">Nucleotide-binding</keyword>
<dbReference type="SMART" id="SM00448">
    <property type="entry name" value="REC"/>
    <property type="match status" value="1"/>
</dbReference>
<organism evidence="8 9">
    <name type="scientific">Mariprofundus micogutta</name>
    <dbReference type="NCBI Taxonomy" id="1921010"/>
    <lineage>
        <taxon>Bacteria</taxon>
        <taxon>Pseudomonadati</taxon>
        <taxon>Pseudomonadota</taxon>
        <taxon>Candidatius Mariprofundia</taxon>
        <taxon>Mariprofundales</taxon>
        <taxon>Mariprofundaceae</taxon>
        <taxon>Mariprofundus</taxon>
    </lineage>
</organism>
<keyword evidence="3" id="KW-0805">Transcription regulation</keyword>
<dbReference type="PROSITE" id="PS50045">
    <property type="entry name" value="SIGMA54_INTERACT_4"/>
    <property type="match status" value="1"/>
</dbReference>
<dbReference type="PRINTS" id="PR01590">
    <property type="entry name" value="HTHFIS"/>
</dbReference>
<dbReference type="Pfam" id="PF02954">
    <property type="entry name" value="HTH_8"/>
    <property type="match status" value="1"/>
</dbReference>